<feature type="compositionally biased region" description="Basic and acidic residues" evidence="1">
    <location>
        <begin position="12"/>
        <end position="22"/>
    </location>
</feature>
<name>A0A6J4PSV3_9ACTN</name>
<evidence type="ECO:0000256" key="1">
    <source>
        <dbReference type="SAM" id="MobiDB-lite"/>
    </source>
</evidence>
<evidence type="ECO:0000313" key="2">
    <source>
        <dbReference type="EMBL" id="CAA9424554.1"/>
    </source>
</evidence>
<reference evidence="2" key="1">
    <citation type="submission" date="2020-02" db="EMBL/GenBank/DDBJ databases">
        <authorList>
            <person name="Meier V. D."/>
        </authorList>
    </citation>
    <scope>NUCLEOTIDE SEQUENCE</scope>
    <source>
        <strain evidence="2">AVDCRST_MAG37</strain>
    </source>
</reference>
<organism evidence="2">
    <name type="scientific">uncultured Rubrobacteraceae bacterium</name>
    <dbReference type="NCBI Taxonomy" id="349277"/>
    <lineage>
        <taxon>Bacteria</taxon>
        <taxon>Bacillati</taxon>
        <taxon>Actinomycetota</taxon>
        <taxon>Rubrobacteria</taxon>
        <taxon>Rubrobacterales</taxon>
        <taxon>Rubrobacteraceae</taxon>
        <taxon>environmental samples</taxon>
    </lineage>
</organism>
<sequence length="44" mass="5211">MPARPMICNRLTRRDPRPPRDRARYYGISWGYTSSPYPLSPRDS</sequence>
<dbReference type="AlphaFoldDB" id="A0A6J4PSV3"/>
<accession>A0A6J4PSV3</accession>
<feature type="region of interest" description="Disordered" evidence="1">
    <location>
        <begin position="1"/>
        <end position="22"/>
    </location>
</feature>
<proteinExistence type="predicted"/>
<gene>
    <name evidence="2" type="ORF">AVDCRST_MAG37-164</name>
</gene>
<protein>
    <submittedName>
        <fullName evidence="2">Uncharacterized protein</fullName>
    </submittedName>
</protein>
<dbReference type="EMBL" id="CADCVD010000009">
    <property type="protein sequence ID" value="CAA9424554.1"/>
    <property type="molecule type" value="Genomic_DNA"/>
</dbReference>